<gene>
    <name evidence="5" type="ORF">OEZ85_009602</name>
</gene>
<evidence type="ECO:0000256" key="2">
    <source>
        <dbReference type="ARBA" id="ARBA00022490"/>
    </source>
</evidence>
<evidence type="ECO:0000256" key="1">
    <source>
        <dbReference type="ARBA" id="ARBA00004496"/>
    </source>
</evidence>
<reference evidence="5 6" key="1">
    <citation type="submission" date="2023-05" db="EMBL/GenBank/DDBJ databases">
        <title>A 100% complete, gapless, phased diploid assembly of the Scenedesmus obliquus UTEX 3031 genome.</title>
        <authorList>
            <person name="Biondi T.C."/>
            <person name="Hanschen E.R."/>
            <person name="Kwon T."/>
            <person name="Eng W."/>
            <person name="Kruse C.P.S."/>
            <person name="Koehler S.I."/>
            <person name="Kunde Y."/>
            <person name="Gleasner C.D."/>
            <person name="You Mak K.T."/>
            <person name="Polle J."/>
            <person name="Hovde B.T."/>
            <person name="Starkenburg S.R."/>
        </authorList>
    </citation>
    <scope>NUCLEOTIDE SEQUENCE [LARGE SCALE GENOMIC DNA]</scope>
    <source>
        <strain evidence="5 6">DOE0152z</strain>
    </source>
</reference>
<evidence type="ECO:0000256" key="3">
    <source>
        <dbReference type="ARBA" id="ARBA00022737"/>
    </source>
</evidence>
<dbReference type="Gene3D" id="1.20.5.190">
    <property type="match status" value="1"/>
</dbReference>
<dbReference type="CDD" id="cd23767">
    <property type="entry name" value="IQCD"/>
    <property type="match status" value="1"/>
</dbReference>
<dbReference type="EMBL" id="CP126216">
    <property type="protein sequence ID" value="WIA18124.1"/>
    <property type="molecule type" value="Genomic_DNA"/>
</dbReference>
<dbReference type="PROSITE" id="PS50096">
    <property type="entry name" value="IQ"/>
    <property type="match status" value="3"/>
</dbReference>
<evidence type="ECO:0000256" key="4">
    <source>
        <dbReference type="ARBA" id="ARBA00022860"/>
    </source>
</evidence>
<keyword evidence="4" id="KW-0112">Calmodulin-binding</keyword>
<keyword evidence="6" id="KW-1185">Reference proteome</keyword>
<proteinExistence type="predicted"/>
<accession>A0ABY8UAJ2</accession>
<protein>
    <submittedName>
        <fullName evidence="5">Uncharacterized protein</fullName>
    </submittedName>
</protein>
<dbReference type="SUPFAM" id="SSF52540">
    <property type="entry name" value="P-loop containing nucleoside triphosphate hydrolases"/>
    <property type="match status" value="1"/>
</dbReference>
<dbReference type="SMART" id="SM00015">
    <property type="entry name" value="IQ"/>
    <property type="match status" value="3"/>
</dbReference>
<dbReference type="PANTHER" id="PTHR22706:SF1">
    <property type="entry name" value="ASSEMBLY FACTOR FOR SPINDLE MICROTUBULES"/>
    <property type="match status" value="1"/>
</dbReference>
<comment type="subcellular location">
    <subcellularLocation>
        <location evidence="1">Cytoplasm</location>
    </subcellularLocation>
</comment>
<dbReference type="Proteomes" id="UP001244341">
    <property type="component" value="Chromosome 9b"/>
</dbReference>
<keyword evidence="2" id="KW-0963">Cytoplasm</keyword>
<evidence type="ECO:0000313" key="5">
    <source>
        <dbReference type="EMBL" id="WIA18124.1"/>
    </source>
</evidence>
<organism evidence="5 6">
    <name type="scientific">Tetradesmus obliquus</name>
    <name type="common">Green alga</name>
    <name type="synonym">Acutodesmus obliquus</name>
    <dbReference type="NCBI Taxonomy" id="3088"/>
    <lineage>
        <taxon>Eukaryota</taxon>
        <taxon>Viridiplantae</taxon>
        <taxon>Chlorophyta</taxon>
        <taxon>core chlorophytes</taxon>
        <taxon>Chlorophyceae</taxon>
        <taxon>CS clade</taxon>
        <taxon>Sphaeropleales</taxon>
        <taxon>Scenedesmaceae</taxon>
        <taxon>Tetradesmus</taxon>
    </lineage>
</organism>
<sequence length="397" mass="42414">MALDRLSAAAARAVDEYYERCRAAEQHRKEEEHAAVVLQSCWRGQLQRHELHKLSHVALTIQRCWRGYLGRQRFAAARSARNTQLREAYFNHQATVIQKCWRGQFSRSRVHDFYKRKAYLAAVAAANAAVRAGMAVELQEALQHQQQQAQQAAKQQFDAQVSRLHHLASTGCRPGIFSGQATAGAAVRVPPVVAGQPLEQHLRVAAKQQAAGTVKQQQEAMWQTIHSSMSATSSAAGFSFPAGSAAARAASAAAAAAAGPALSSSGAAFAAAGEHLPAQLRPLSGMSLPASTLYAHSAGSVNGALRGVPAAGKLAAAVVASVDDWYAARADANMPDGSFNPILTLQQSAEYEAVQQAAGLEGRISRGLMLVLHDEQYVKAVSNSIFQHHKSSNLQLS</sequence>
<dbReference type="InterPro" id="IPR027417">
    <property type="entry name" value="P-loop_NTPase"/>
</dbReference>
<keyword evidence="3" id="KW-0677">Repeat</keyword>
<dbReference type="Pfam" id="PF00612">
    <property type="entry name" value="IQ"/>
    <property type="match status" value="3"/>
</dbReference>
<evidence type="ECO:0000313" key="6">
    <source>
        <dbReference type="Proteomes" id="UP001244341"/>
    </source>
</evidence>
<dbReference type="InterPro" id="IPR051185">
    <property type="entry name" value="ASPM"/>
</dbReference>
<name>A0ABY8UAJ2_TETOB</name>
<dbReference type="InterPro" id="IPR000048">
    <property type="entry name" value="IQ_motif_EF-hand-BS"/>
</dbReference>
<dbReference type="PANTHER" id="PTHR22706">
    <property type="entry name" value="ASSEMBLY FACTOR FOR SPINDLE MICROTUBULES"/>
    <property type="match status" value="1"/>
</dbReference>